<keyword evidence="3 8" id="KW-0547">Nucleotide-binding</keyword>
<comment type="function">
    <text evidence="8">Catalyzes the attachment of tryptophan to tRNA(Trp).</text>
</comment>
<evidence type="ECO:0000256" key="4">
    <source>
        <dbReference type="ARBA" id="ARBA00022840"/>
    </source>
</evidence>
<feature type="binding site" evidence="8">
    <location>
        <position position="137"/>
    </location>
    <ligand>
        <name>L-tryptophan</name>
        <dbReference type="ChEBI" id="CHEBI:57912"/>
    </ligand>
</feature>
<comment type="subcellular location">
    <subcellularLocation>
        <location evidence="8">Cytoplasm</location>
    </subcellularLocation>
</comment>
<dbReference type="SUPFAM" id="SSF52374">
    <property type="entry name" value="Nucleotidylyl transferase"/>
    <property type="match status" value="1"/>
</dbReference>
<dbReference type="PANTHER" id="PTHR43766:SF1">
    <property type="entry name" value="TRYPTOPHAN--TRNA LIGASE, MITOCHONDRIAL"/>
    <property type="match status" value="1"/>
</dbReference>
<dbReference type="NCBIfam" id="TIGR00233">
    <property type="entry name" value="trpS"/>
    <property type="match status" value="1"/>
</dbReference>
<dbReference type="GO" id="GO:0005524">
    <property type="term" value="F:ATP binding"/>
    <property type="evidence" value="ECO:0007669"/>
    <property type="project" value="UniProtKB-UniRule"/>
</dbReference>
<feature type="binding site" evidence="8">
    <location>
        <begin position="18"/>
        <end position="19"/>
    </location>
    <ligand>
        <name>ATP</name>
        <dbReference type="ChEBI" id="CHEBI:30616"/>
    </ligand>
</feature>
<keyword evidence="4 8" id="KW-0067">ATP-binding</keyword>
<feature type="binding site" evidence="8">
    <location>
        <begin position="149"/>
        <end position="151"/>
    </location>
    <ligand>
        <name>ATP</name>
        <dbReference type="ChEBI" id="CHEBI:30616"/>
    </ligand>
</feature>
<comment type="caution">
    <text evidence="8">Lacks conserved residue(s) required for the propagation of feature annotation.</text>
</comment>
<evidence type="ECO:0000256" key="1">
    <source>
        <dbReference type="ARBA" id="ARBA00005594"/>
    </source>
</evidence>
<dbReference type="InterPro" id="IPR050203">
    <property type="entry name" value="Trp-tRNA_synthetase"/>
</dbReference>
<keyword evidence="6 8" id="KW-0030">Aminoacyl-tRNA synthetase</keyword>
<dbReference type="EC" id="6.1.1.2" evidence="8"/>
<feature type="binding site" evidence="8">
    <location>
        <position position="187"/>
    </location>
    <ligand>
        <name>ATP</name>
        <dbReference type="ChEBI" id="CHEBI:30616"/>
    </ligand>
</feature>
<evidence type="ECO:0000313" key="10">
    <source>
        <dbReference type="EMBL" id="HAV93069.1"/>
    </source>
</evidence>
<feature type="binding site" evidence="8">
    <location>
        <begin position="10"/>
        <end position="12"/>
    </location>
    <ligand>
        <name>ATP</name>
        <dbReference type="ChEBI" id="CHEBI:30616"/>
    </ligand>
</feature>
<dbReference type="Gene3D" id="3.40.50.620">
    <property type="entry name" value="HUPs"/>
    <property type="match status" value="1"/>
</dbReference>
<dbReference type="PRINTS" id="PR01039">
    <property type="entry name" value="TRNASYNTHTRP"/>
</dbReference>
<comment type="catalytic activity">
    <reaction evidence="7 8">
        <text>tRNA(Trp) + L-tryptophan + ATP = L-tryptophyl-tRNA(Trp) + AMP + diphosphate + H(+)</text>
        <dbReference type="Rhea" id="RHEA:24080"/>
        <dbReference type="Rhea" id="RHEA-COMP:9671"/>
        <dbReference type="Rhea" id="RHEA-COMP:9705"/>
        <dbReference type="ChEBI" id="CHEBI:15378"/>
        <dbReference type="ChEBI" id="CHEBI:30616"/>
        <dbReference type="ChEBI" id="CHEBI:33019"/>
        <dbReference type="ChEBI" id="CHEBI:57912"/>
        <dbReference type="ChEBI" id="CHEBI:78442"/>
        <dbReference type="ChEBI" id="CHEBI:78535"/>
        <dbReference type="ChEBI" id="CHEBI:456215"/>
        <dbReference type="EC" id="6.1.1.2"/>
    </reaction>
</comment>
<keyword evidence="8" id="KW-0963">Cytoplasm</keyword>
<evidence type="ECO:0000256" key="2">
    <source>
        <dbReference type="ARBA" id="ARBA00022598"/>
    </source>
</evidence>
<evidence type="ECO:0000256" key="5">
    <source>
        <dbReference type="ARBA" id="ARBA00022917"/>
    </source>
</evidence>
<gene>
    <name evidence="8 10" type="primary">trpS</name>
    <name evidence="10" type="ORF">DCW38_07825</name>
</gene>
<protein>
    <recommendedName>
        <fullName evidence="8">Tryptophan--tRNA ligase</fullName>
        <ecNumber evidence="8">6.1.1.2</ecNumber>
    </recommendedName>
    <alternativeName>
        <fullName evidence="8">Tryptophanyl-tRNA synthetase</fullName>
        <shortName evidence="8">TrpRS</shortName>
    </alternativeName>
</protein>
<dbReference type="InterPro" id="IPR014729">
    <property type="entry name" value="Rossmann-like_a/b/a_fold"/>
</dbReference>
<dbReference type="HAMAP" id="MF_00140_B">
    <property type="entry name" value="Trp_tRNA_synth_B"/>
    <property type="match status" value="1"/>
</dbReference>
<dbReference type="GO" id="GO:0006436">
    <property type="term" value="P:tryptophanyl-tRNA aminoacylation"/>
    <property type="evidence" value="ECO:0007669"/>
    <property type="project" value="UniProtKB-UniRule"/>
</dbReference>
<accession>A0A350HC03</accession>
<feature type="binding site" evidence="8">
    <location>
        <begin position="194"/>
        <end position="198"/>
    </location>
    <ligand>
        <name>ATP</name>
        <dbReference type="ChEBI" id="CHEBI:30616"/>
    </ligand>
</feature>
<evidence type="ECO:0000256" key="7">
    <source>
        <dbReference type="ARBA" id="ARBA00049929"/>
    </source>
</evidence>
<proteinExistence type="inferred from homology"/>
<dbReference type="Pfam" id="PF00579">
    <property type="entry name" value="tRNA-synt_1b"/>
    <property type="match status" value="1"/>
</dbReference>
<dbReference type="PANTHER" id="PTHR43766">
    <property type="entry name" value="TRYPTOPHAN--TRNA LIGASE, MITOCHONDRIAL"/>
    <property type="match status" value="1"/>
</dbReference>
<comment type="caution">
    <text evidence="10">The sequence shown here is derived from an EMBL/GenBank/DDBJ whole genome shotgun (WGS) entry which is preliminary data.</text>
</comment>
<dbReference type="InterPro" id="IPR002306">
    <property type="entry name" value="Trp-tRNA-ligase"/>
</dbReference>
<comment type="subunit">
    <text evidence="8">Homodimer.</text>
</comment>
<dbReference type="EMBL" id="DMZY01000232">
    <property type="protein sequence ID" value="HAV93069.1"/>
    <property type="molecule type" value="Genomic_DNA"/>
</dbReference>
<dbReference type="Gene3D" id="1.10.240.10">
    <property type="entry name" value="Tyrosyl-Transfer RNA Synthetase"/>
    <property type="match status" value="1"/>
</dbReference>
<dbReference type="AlphaFoldDB" id="A0A350HC03"/>
<keyword evidence="5 8" id="KW-0648">Protein biosynthesis</keyword>
<dbReference type="CDD" id="cd00806">
    <property type="entry name" value="TrpRS_core"/>
    <property type="match status" value="1"/>
</dbReference>
<evidence type="ECO:0000256" key="3">
    <source>
        <dbReference type="ARBA" id="ARBA00022741"/>
    </source>
</evidence>
<dbReference type="InterPro" id="IPR024109">
    <property type="entry name" value="Trp-tRNA-ligase_bac-type"/>
</dbReference>
<dbReference type="Proteomes" id="UP000264062">
    <property type="component" value="Unassembled WGS sequence"/>
</dbReference>
<evidence type="ECO:0000256" key="6">
    <source>
        <dbReference type="ARBA" id="ARBA00023146"/>
    </source>
</evidence>
<evidence type="ECO:0000256" key="8">
    <source>
        <dbReference type="HAMAP-Rule" id="MF_00140"/>
    </source>
</evidence>
<dbReference type="GO" id="GO:0004830">
    <property type="term" value="F:tryptophan-tRNA ligase activity"/>
    <property type="evidence" value="ECO:0007669"/>
    <property type="project" value="UniProtKB-UniRule"/>
</dbReference>
<dbReference type="GO" id="GO:0005829">
    <property type="term" value="C:cytosol"/>
    <property type="evidence" value="ECO:0007669"/>
    <property type="project" value="TreeGrafter"/>
</dbReference>
<feature type="short sequence motif" description="'KMSKS' region" evidence="8">
    <location>
        <begin position="194"/>
        <end position="198"/>
    </location>
</feature>
<dbReference type="FunFam" id="1.10.240.10:FF:000005">
    <property type="entry name" value="Tryptophan--tRNA ligase"/>
    <property type="match status" value="1"/>
</dbReference>
<keyword evidence="2 8" id="KW-0436">Ligase</keyword>
<dbReference type="InterPro" id="IPR002305">
    <property type="entry name" value="aa-tRNA-synth_Ic"/>
</dbReference>
<evidence type="ECO:0000313" key="11">
    <source>
        <dbReference type="Proteomes" id="UP000264062"/>
    </source>
</evidence>
<reference evidence="10 11" key="1">
    <citation type="journal article" date="2018" name="Nat. Biotechnol.">
        <title>A standardized bacterial taxonomy based on genome phylogeny substantially revises the tree of life.</title>
        <authorList>
            <person name="Parks D.H."/>
            <person name="Chuvochina M."/>
            <person name="Waite D.W."/>
            <person name="Rinke C."/>
            <person name="Skarshewski A."/>
            <person name="Chaumeil P.A."/>
            <person name="Hugenholtz P."/>
        </authorList>
    </citation>
    <scope>NUCLEOTIDE SEQUENCE [LARGE SCALE GENOMIC DNA]</scope>
    <source>
        <strain evidence="10">UBA9956</strain>
    </source>
</reference>
<evidence type="ECO:0000256" key="9">
    <source>
        <dbReference type="RuleBase" id="RU363036"/>
    </source>
</evidence>
<comment type="similarity">
    <text evidence="1 8 9">Belongs to the class-I aminoacyl-tRNA synthetase family.</text>
</comment>
<organism evidence="10 11">
    <name type="scientific">candidate division WOR-3 bacterium</name>
    <dbReference type="NCBI Taxonomy" id="2052148"/>
    <lineage>
        <taxon>Bacteria</taxon>
        <taxon>Bacteria division WOR-3</taxon>
    </lineage>
</organism>
<sequence length="332" mass="37650">MKGTILSGFRPTGRAHIGNLIGALENWVKLQDEYSCYFEIADWHLLTTGYEATSEIQSNIIEMAADWLAAGLDPKKSVIFIQSQVKAHAELHLLFSMITPLSWLERNPTLKEQARDLKINENMNYGLLGYPILQTADILCYKATAVPVGEDQLPHLEMSREIARRFNYLYKPIFPEPKSLITRFPRVPGIDGKKMSKSLNNAIYIADSEEDILKKVKTCITDTSKVHKNDPGHPEICNVFQYHKIFNEGMTEETKRDCEAGTLGCVDCKKNAAKKIDEHISPIREKRNELLKNPDYIREILNEGAVSAKRVADATLDDVNKCMNLKNKQEVL</sequence>
<name>A0A350HC03_UNCW3</name>